<feature type="domain" description="eCIS core" evidence="1">
    <location>
        <begin position="25"/>
        <end position="101"/>
    </location>
</feature>
<accession>A0A369UIT5</accession>
<name>A0A369UIT5_9GAMM</name>
<evidence type="ECO:0000259" key="1">
    <source>
        <dbReference type="Pfam" id="PF13699"/>
    </source>
</evidence>
<dbReference type="AlphaFoldDB" id="A0A369UIT5"/>
<evidence type="ECO:0000313" key="3">
    <source>
        <dbReference type="Proteomes" id="UP000253782"/>
    </source>
</evidence>
<keyword evidence="3" id="KW-1185">Reference proteome</keyword>
<protein>
    <submittedName>
        <fullName evidence="2">DUF4157 domain-containing protein</fullName>
    </submittedName>
</protein>
<dbReference type="OrthoDB" id="292792at2"/>
<reference evidence="2 3" key="1">
    <citation type="submission" date="2018-07" db="EMBL/GenBank/DDBJ databases">
        <title>Dyella tabacisoli L4-6T, whole genome shotgun sequence.</title>
        <authorList>
            <person name="Zhou X.-K."/>
            <person name="Li W.-J."/>
            <person name="Duan Y.-Q."/>
        </authorList>
    </citation>
    <scope>NUCLEOTIDE SEQUENCE [LARGE SCALE GENOMIC DNA]</scope>
    <source>
        <strain evidence="2 3">L4-6</strain>
    </source>
</reference>
<dbReference type="EMBL" id="QQAH01000019">
    <property type="protein sequence ID" value="RDD80263.1"/>
    <property type="molecule type" value="Genomic_DNA"/>
</dbReference>
<sequence>MADAHAVAAAPDIVHEVLRSPGQSLDPAARAFFEPRFAQDFSQVRVHTDQQAAASASSVGALAYAVGPHITFGTGHYQPATGAGRKLIAHELAHVVQQRAGTGPLRLHRTPDVDAAIADNDWKKVAEILNGYSPKAIKDALDKMKRGVIASIYVGATENPKVGSESAIAIATRPTYLDMNYESELKKQNWSQAAYFLNAFNRDDILDRFKARSDQEVQALRDGAVANVQVGDKSQLAILATQEITKRSAAPAASTNAPAAPGGSATATKNSCCCCAESIDLSDVWFTEWGDPKMAGHFFRPSIKLSYKGTGAASMCTLEWWEKTDITYSEVPKPNTWTQVTNPKAGSIEKWNQQVTDKCPGPETVQLLDPPSLAETPGRTATRKLEFRVIVNSGTGCSACGKPQVKATAKQTLVLVNGKPDKAKCTFEVPNPDDK</sequence>
<organism evidence="2 3">
    <name type="scientific">Dyella tabacisoli</name>
    <dbReference type="NCBI Taxonomy" id="2282381"/>
    <lineage>
        <taxon>Bacteria</taxon>
        <taxon>Pseudomonadati</taxon>
        <taxon>Pseudomonadota</taxon>
        <taxon>Gammaproteobacteria</taxon>
        <taxon>Lysobacterales</taxon>
        <taxon>Rhodanobacteraceae</taxon>
        <taxon>Dyella</taxon>
    </lineage>
</organism>
<dbReference type="Proteomes" id="UP000253782">
    <property type="component" value="Unassembled WGS sequence"/>
</dbReference>
<evidence type="ECO:0000313" key="2">
    <source>
        <dbReference type="EMBL" id="RDD80263.1"/>
    </source>
</evidence>
<proteinExistence type="predicted"/>
<gene>
    <name evidence="2" type="ORF">DVJ77_18230</name>
</gene>
<comment type="caution">
    <text evidence="2">The sequence shown here is derived from an EMBL/GenBank/DDBJ whole genome shotgun (WGS) entry which is preliminary data.</text>
</comment>
<dbReference type="Pfam" id="PF13699">
    <property type="entry name" value="eCIS_core"/>
    <property type="match status" value="1"/>
</dbReference>
<dbReference type="InterPro" id="IPR025295">
    <property type="entry name" value="eCIS_core_dom"/>
</dbReference>